<dbReference type="PROSITE" id="PS51318">
    <property type="entry name" value="TAT"/>
    <property type="match status" value="1"/>
</dbReference>
<dbReference type="InterPro" id="IPR018946">
    <property type="entry name" value="PhoD-like_MPP"/>
</dbReference>
<name>A0A0N9VCB9_SPHMC</name>
<dbReference type="PANTHER" id="PTHR43606">
    <property type="entry name" value="PHOSPHATASE, PUTATIVE (AFU_ORTHOLOGUE AFUA_6G08710)-RELATED"/>
    <property type="match status" value="1"/>
</dbReference>
<gene>
    <name evidence="4" type="ORF">AN936_17240</name>
</gene>
<dbReference type="InterPro" id="IPR038607">
    <property type="entry name" value="PhoD-like_sf"/>
</dbReference>
<evidence type="ECO:0000313" key="5">
    <source>
        <dbReference type="Proteomes" id="UP000058074"/>
    </source>
</evidence>
<dbReference type="RefSeq" id="WP_084758462.1">
    <property type="nucleotide sequence ID" value="NZ_CP012700.1"/>
</dbReference>
<keyword evidence="1" id="KW-0732">Signal</keyword>
<dbReference type="PANTHER" id="PTHR43606:SF2">
    <property type="entry name" value="ALKALINE PHOSPHATASE FAMILY PROTEIN (AFU_ORTHOLOGUE AFUA_5G03860)"/>
    <property type="match status" value="1"/>
</dbReference>
<dbReference type="InterPro" id="IPR032093">
    <property type="entry name" value="PhoD_N"/>
</dbReference>
<feature type="signal peptide" evidence="1">
    <location>
        <begin position="1"/>
        <end position="32"/>
    </location>
</feature>
<evidence type="ECO:0000256" key="1">
    <source>
        <dbReference type="SAM" id="SignalP"/>
    </source>
</evidence>
<evidence type="ECO:0000259" key="3">
    <source>
        <dbReference type="Pfam" id="PF16655"/>
    </source>
</evidence>
<feature type="domain" description="PhoD-like phosphatase metallophosphatase" evidence="2">
    <location>
        <begin position="138"/>
        <end position="512"/>
    </location>
</feature>
<feature type="domain" description="Phospholipase D N-terminal" evidence="3">
    <location>
        <begin position="40"/>
        <end position="127"/>
    </location>
</feature>
<dbReference type="Gene3D" id="2.60.40.380">
    <property type="entry name" value="Purple acid phosphatase-like, N-terminal"/>
    <property type="match status" value="1"/>
</dbReference>
<reference evidence="4 5" key="1">
    <citation type="journal article" date="2015" name="Genome Announc.">
        <title>Complete Genome Sequence of Polypropylene Glycol- and Polyethylene Glycol-Degrading Sphingopyxis macrogoltabida Strain EY-1.</title>
        <authorList>
            <person name="Ohtsubo Y."/>
            <person name="Nagata Y."/>
            <person name="Numata M."/>
            <person name="Tsuchikane K."/>
            <person name="Hosoyama A."/>
            <person name="Yamazoe A."/>
            <person name="Tsuda M."/>
            <person name="Fujita N."/>
            <person name="Kawai F."/>
        </authorList>
    </citation>
    <scope>NUCLEOTIDE SEQUENCE [LARGE SCALE GENOMIC DNA]</scope>
    <source>
        <strain evidence="4 5">EY-1</strain>
    </source>
</reference>
<dbReference type="KEGG" id="smag:AN936_17240"/>
<evidence type="ECO:0000259" key="2">
    <source>
        <dbReference type="Pfam" id="PF09423"/>
    </source>
</evidence>
<dbReference type="AlphaFoldDB" id="A0A0N9VCB9"/>
<dbReference type="PATRIC" id="fig|33050.5.peg.3573"/>
<accession>A0A0N9VCB9</accession>
<organism evidence="4 5">
    <name type="scientific">Sphingopyxis macrogoltabida</name>
    <name type="common">Sphingomonas macrogoltabidus</name>
    <dbReference type="NCBI Taxonomy" id="33050"/>
    <lineage>
        <taxon>Bacteria</taxon>
        <taxon>Pseudomonadati</taxon>
        <taxon>Pseudomonadota</taxon>
        <taxon>Alphaproteobacteria</taxon>
        <taxon>Sphingomonadales</taxon>
        <taxon>Sphingomonadaceae</taxon>
        <taxon>Sphingopyxis</taxon>
    </lineage>
</organism>
<dbReference type="InterPro" id="IPR052900">
    <property type="entry name" value="Phospholipid_Metab_Enz"/>
</dbReference>
<protein>
    <submittedName>
        <fullName evidence="4">Alkaline phosphatase</fullName>
    </submittedName>
</protein>
<sequence>MHRLWGEMDRRLLIKLGTAGLAALALPGAAKAAIAEGFTHGVASGEPGPYSVLLWTRYAAVNDTALTAELSESPDFARIAGGGTVTATGARDHTARLLVDGLEPGRWYFYRFIAPDGTTSPTGRTRTLPAGPASAFTLALFSCANMPFGWFNAYGHAAARNDIDLVAHVGDYLYEYRVGDYPSLQDAVPGREVQPSHELIALADYRLRYAAYRCDPDLQRLHQLFPMIAQWDDHEFANDTWKGGAENHNEGEGEWRAREAAAERAYREWMPVGDTRWRHYQVGDLATIFLPETRITARDKPFEIEEIVAGGGDAAAKLKRFAETAYRDPARQLLGGDQEKWLFDGFAASVKAGTRWQVCAQQIVMGSLFTPPESANWFGANPPDIVRRRVAAAQLAAKAGLPLNLDAWDGYPAARDRLLAAAQAADADLVTLAGDSHNAWAFDLSHDGRPAGIEVGGHSVSSPGFEAYTPEISDATRVSALRASSPQLKWANTQDRGYVSVALTRDRITANWHNVAGIRTRNPALSGTHSMTVERGRRTYNAT</sequence>
<dbReference type="Pfam" id="PF16655">
    <property type="entry name" value="PhoD_N"/>
    <property type="match status" value="1"/>
</dbReference>
<feature type="chain" id="PRO_5006039375" evidence="1">
    <location>
        <begin position="33"/>
        <end position="543"/>
    </location>
</feature>
<dbReference type="InterPro" id="IPR006311">
    <property type="entry name" value="TAT_signal"/>
</dbReference>
<dbReference type="Proteomes" id="UP000058074">
    <property type="component" value="Chromosome"/>
</dbReference>
<dbReference type="EMBL" id="CP012700">
    <property type="protein sequence ID" value="ALH82036.1"/>
    <property type="molecule type" value="Genomic_DNA"/>
</dbReference>
<dbReference type="Gene3D" id="3.60.21.70">
    <property type="entry name" value="PhoD-like phosphatase"/>
    <property type="match status" value="1"/>
</dbReference>
<dbReference type="Pfam" id="PF09423">
    <property type="entry name" value="PhoD"/>
    <property type="match status" value="1"/>
</dbReference>
<proteinExistence type="predicted"/>
<dbReference type="InterPro" id="IPR029052">
    <property type="entry name" value="Metallo-depent_PP-like"/>
</dbReference>
<evidence type="ECO:0000313" key="4">
    <source>
        <dbReference type="EMBL" id="ALH82036.1"/>
    </source>
</evidence>
<dbReference type="SUPFAM" id="SSF56300">
    <property type="entry name" value="Metallo-dependent phosphatases"/>
    <property type="match status" value="1"/>
</dbReference>